<dbReference type="NCBIfam" id="TIGR04426">
    <property type="entry name" value="rSAM_desII"/>
    <property type="match status" value="1"/>
</dbReference>
<keyword evidence="4" id="KW-0411">Iron-sulfur</keyword>
<keyword evidence="2" id="KW-0479">Metal-binding</keyword>
<evidence type="ECO:0000256" key="1">
    <source>
        <dbReference type="ARBA" id="ARBA00022691"/>
    </source>
</evidence>
<dbReference type="InterPro" id="IPR007197">
    <property type="entry name" value="rSAM"/>
</dbReference>
<dbReference type="SFLD" id="SFLDG01116">
    <property type="entry name" value="DesII-like"/>
    <property type="match status" value="1"/>
</dbReference>
<dbReference type="OrthoDB" id="3656020at2"/>
<dbReference type="PIRSF" id="PIRSF027982">
    <property type="entry name" value="Reductase_EryCV_prd"/>
    <property type="match status" value="1"/>
</dbReference>
<dbReference type="SFLD" id="SFLDS00029">
    <property type="entry name" value="Radical_SAM"/>
    <property type="match status" value="1"/>
</dbReference>
<sequence>MDTVQAAAPAQAIEDVARPGSDRAAAIGALRTRLAHLGDTGDGAKERAEHLVDLAVRYGTRPFTSLEQARRLLGVDRPAFAALLDLFDRIPELATAVQRGPEGKYWTNTILPLERSGALDAVVRRRPAFPYSVGIYPGPTCMFRCHFCVRVTGARYDASALEAGNALLASVIDEVPDTQPSTVYFSGGLEPLTNPQLGELAARGGRRGLDMTLYTNAYALTERTLERQPGLWSLHAIRTSLYGLNDAEYEATTTKPRAFGRVRANLGSFMAQRAERQAPTRLGLNYIILPGRADRLMDLVDFVAELNEHSPDRPLDFVTVREDYSGRDDGRLAADERARLRDALQDFTAYARERTPALHVDLGYALESLRSGVDAELLRITPGTMRGSAHPQIAVQVDLLGDVYLYREAGFPELAGAHRYIAGRVTPTRSLDDVVREFVERNPHIEPRPGDEYFLDGFDQAVTARLNQMEQDVADGWEAHRGLLRQAGEA</sequence>
<evidence type="ECO:0000256" key="4">
    <source>
        <dbReference type="ARBA" id="ARBA00023014"/>
    </source>
</evidence>
<dbReference type="AlphaFoldDB" id="A0A117PW57"/>
<gene>
    <name evidence="6" type="ORF">AQI95_43270</name>
</gene>
<dbReference type="Proteomes" id="UP000053127">
    <property type="component" value="Unassembled WGS sequence"/>
</dbReference>
<dbReference type="STRING" id="67386.AQI95_43270"/>
<dbReference type="GO" id="GO:0033068">
    <property type="term" value="P:macrolide biosynthetic process"/>
    <property type="evidence" value="ECO:0007669"/>
    <property type="project" value="InterPro"/>
</dbReference>
<keyword evidence="3" id="KW-0408">Iron</keyword>
<dbReference type="EC" id="4.3.1.30" evidence="5"/>
<dbReference type="SUPFAM" id="SSF102114">
    <property type="entry name" value="Radical SAM enzymes"/>
    <property type="match status" value="1"/>
</dbReference>
<evidence type="ECO:0000256" key="3">
    <source>
        <dbReference type="ARBA" id="ARBA00023004"/>
    </source>
</evidence>
<dbReference type="PANTHER" id="PTHR11228">
    <property type="entry name" value="RADICAL SAM DOMAIN PROTEIN"/>
    <property type="match status" value="1"/>
</dbReference>
<keyword evidence="7" id="KW-1185">Reference proteome</keyword>
<reference evidence="6 7" key="1">
    <citation type="submission" date="2015-10" db="EMBL/GenBank/DDBJ databases">
        <title>Draft genome sequence of Streptomyces yokosukanensis DSM 40224, type strain for the species Streptomyces yokosukanensis.</title>
        <authorList>
            <person name="Ruckert C."/>
            <person name="Winkler A."/>
            <person name="Kalinowski J."/>
            <person name="Kampfer P."/>
            <person name="Glaeser S."/>
        </authorList>
    </citation>
    <scope>NUCLEOTIDE SEQUENCE [LARGE SCALE GENOMIC DNA]</scope>
    <source>
        <strain evidence="6 7">DSM 40224</strain>
    </source>
</reference>
<evidence type="ECO:0000256" key="2">
    <source>
        <dbReference type="ARBA" id="ARBA00022723"/>
    </source>
</evidence>
<protein>
    <recommendedName>
        <fullName evidence="5">dTDP-4-amino-4,6-dideoxy-D-glucose ammonia-lyase</fullName>
        <ecNumber evidence="5">4.3.1.30</ecNumber>
    </recommendedName>
</protein>
<dbReference type="PANTHER" id="PTHR11228:SF7">
    <property type="entry name" value="PQQA PEPTIDE CYCLASE"/>
    <property type="match status" value="1"/>
</dbReference>
<dbReference type="GO" id="GO:0006783">
    <property type="term" value="P:heme biosynthetic process"/>
    <property type="evidence" value="ECO:0007669"/>
    <property type="project" value="TreeGrafter"/>
</dbReference>
<dbReference type="Gene3D" id="3.20.20.70">
    <property type="entry name" value="Aldolase class I"/>
    <property type="match status" value="1"/>
</dbReference>
<accession>A0A117PW57</accession>
<dbReference type="InterPro" id="IPR016863">
    <property type="entry name" value="DesII"/>
</dbReference>
<evidence type="ECO:0000313" key="6">
    <source>
        <dbReference type="EMBL" id="KUM95285.1"/>
    </source>
</evidence>
<dbReference type="GO" id="GO:0051539">
    <property type="term" value="F:4 iron, 4 sulfur cluster binding"/>
    <property type="evidence" value="ECO:0007669"/>
    <property type="project" value="InterPro"/>
</dbReference>
<evidence type="ECO:0000313" key="7">
    <source>
        <dbReference type="Proteomes" id="UP000053127"/>
    </source>
</evidence>
<dbReference type="InterPro" id="IPR058240">
    <property type="entry name" value="rSAM_sf"/>
</dbReference>
<proteinExistence type="predicted"/>
<dbReference type="CDD" id="cd01335">
    <property type="entry name" value="Radical_SAM"/>
    <property type="match status" value="1"/>
</dbReference>
<name>A0A117PW57_9ACTN</name>
<dbReference type="InterPro" id="IPR050377">
    <property type="entry name" value="Radical_SAM_PqqE_MftC-like"/>
</dbReference>
<dbReference type="GO" id="GO:0046872">
    <property type="term" value="F:metal ion binding"/>
    <property type="evidence" value="ECO:0007669"/>
    <property type="project" value="UniProtKB-KW"/>
</dbReference>
<evidence type="ECO:0000256" key="5">
    <source>
        <dbReference type="NCBIfam" id="TIGR04426"/>
    </source>
</evidence>
<dbReference type="SFLD" id="SFLDF00425">
    <property type="entry name" value="dTDP-4-amino-4_6-dideoxy-D-glu"/>
    <property type="match status" value="1"/>
</dbReference>
<keyword evidence="1" id="KW-0949">S-adenosyl-L-methionine</keyword>
<dbReference type="InterPro" id="IPR013785">
    <property type="entry name" value="Aldolase_TIM"/>
</dbReference>
<organism evidence="6 7">
    <name type="scientific">Streptomyces yokosukanensis</name>
    <dbReference type="NCBI Taxonomy" id="67386"/>
    <lineage>
        <taxon>Bacteria</taxon>
        <taxon>Bacillati</taxon>
        <taxon>Actinomycetota</taxon>
        <taxon>Actinomycetes</taxon>
        <taxon>Kitasatosporales</taxon>
        <taxon>Streptomycetaceae</taxon>
        <taxon>Streptomyces</taxon>
    </lineage>
</organism>
<comment type="caution">
    <text evidence="6">The sequence shown here is derived from an EMBL/GenBank/DDBJ whole genome shotgun (WGS) entry which is preliminary data.</text>
</comment>
<dbReference type="EMBL" id="LMWN01000113">
    <property type="protein sequence ID" value="KUM95285.1"/>
    <property type="molecule type" value="Genomic_DNA"/>
</dbReference>
<dbReference type="GO" id="GO:0016841">
    <property type="term" value="F:ammonia-lyase activity"/>
    <property type="evidence" value="ECO:0007669"/>
    <property type="project" value="InterPro"/>
</dbReference>